<evidence type="ECO:0000313" key="3">
    <source>
        <dbReference type="EMBL" id="CAD8208438.1"/>
    </source>
</evidence>
<dbReference type="PROSITE" id="PS50011">
    <property type="entry name" value="PROTEIN_KINASE_DOM"/>
    <property type="match status" value="1"/>
</dbReference>
<keyword evidence="4" id="KW-1185">Reference proteome</keyword>
<dbReference type="InterPro" id="IPR000719">
    <property type="entry name" value="Prot_kinase_dom"/>
</dbReference>
<evidence type="ECO:0000256" key="1">
    <source>
        <dbReference type="ARBA" id="ARBA00022737"/>
    </source>
</evidence>
<dbReference type="Proteomes" id="UP000683925">
    <property type="component" value="Unassembled WGS sequence"/>
</dbReference>
<dbReference type="SMART" id="SM00220">
    <property type="entry name" value="S_TKc"/>
    <property type="match status" value="1"/>
</dbReference>
<dbReference type="PANTHER" id="PTHR43215:SF14">
    <property type="entry name" value="RADIAL SPOKE HEAD 1 HOMOLOG"/>
    <property type="match status" value="1"/>
</dbReference>
<dbReference type="Pfam" id="PF02493">
    <property type="entry name" value="MORN"/>
    <property type="match status" value="4"/>
</dbReference>
<dbReference type="OMA" id="QIWTNED"/>
<evidence type="ECO:0000313" key="4">
    <source>
        <dbReference type="Proteomes" id="UP000683925"/>
    </source>
</evidence>
<dbReference type="GO" id="GO:0004672">
    <property type="term" value="F:protein kinase activity"/>
    <property type="evidence" value="ECO:0007669"/>
    <property type="project" value="InterPro"/>
</dbReference>
<organism evidence="3 4">
    <name type="scientific">Paramecium octaurelia</name>
    <dbReference type="NCBI Taxonomy" id="43137"/>
    <lineage>
        <taxon>Eukaryota</taxon>
        <taxon>Sar</taxon>
        <taxon>Alveolata</taxon>
        <taxon>Ciliophora</taxon>
        <taxon>Intramacronucleata</taxon>
        <taxon>Oligohymenophorea</taxon>
        <taxon>Peniculida</taxon>
        <taxon>Parameciidae</taxon>
        <taxon>Paramecium</taxon>
    </lineage>
</organism>
<comment type="caution">
    <text evidence="3">The sequence shown here is derived from an EMBL/GenBank/DDBJ whole genome shotgun (WGS) entry which is preliminary data.</text>
</comment>
<dbReference type="PANTHER" id="PTHR43215">
    <property type="entry name" value="RADIAL SPOKE HEAD 1 HOMOLOG"/>
    <property type="match status" value="1"/>
</dbReference>
<dbReference type="OrthoDB" id="298214at2759"/>
<proteinExistence type="predicted"/>
<dbReference type="EMBL" id="CAJJDP010000145">
    <property type="protein sequence ID" value="CAD8208438.1"/>
    <property type="molecule type" value="Genomic_DNA"/>
</dbReference>
<keyword evidence="1" id="KW-0677">Repeat</keyword>
<evidence type="ECO:0000259" key="2">
    <source>
        <dbReference type="PROSITE" id="PS50011"/>
    </source>
</evidence>
<dbReference type="GO" id="GO:0005524">
    <property type="term" value="F:ATP binding"/>
    <property type="evidence" value="ECO:0007669"/>
    <property type="project" value="InterPro"/>
</dbReference>
<feature type="domain" description="Protein kinase" evidence="2">
    <location>
        <begin position="27"/>
        <end position="314"/>
    </location>
</feature>
<dbReference type="SMART" id="SM00698">
    <property type="entry name" value="MORN"/>
    <property type="match status" value="4"/>
</dbReference>
<name>A0A8S1Y5Z4_PAROT</name>
<protein>
    <recommendedName>
        <fullName evidence="2">Protein kinase domain-containing protein</fullName>
    </recommendedName>
</protein>
<dbReference type="AlphaFoldDB" id="A0A8S1Y5Z4"/>
<gene>
    <name evidence="3" type="ORF">POCTA_138.1.T1440057</name>
</gene>
<sequence length="560" mass="65162">MGTCQQCKSHLDINNLTIIDQLSNDFIVVQDDYQHPLYGQVNLLEYKELKKFDFKLVHKLITFVEKEDFQQALQYYEAKFYGFNHPNLLIIHAMQYKQIDQFFNTQYKLSLFLDYYETTLAQELIYRKKMYFEEGEILFFLDSLIGSQAFLQSKGHALPSLKFDNIYLSHLLNGAIALKVQSPLFDSTDQDLEFRTLYDKIQNGEQVRLQDYTYLSPEQWQMIHNKKFEPYDVFKSNVFVLGLMTLELCSVRQSVSLYQDYMIDQNLLNEQINKLQDRYGEALPLLLEAMLHYDPKVRCDFLQLDDLLNLSQLLNGKRLVQIWTNEDFQYSLVEKRVHFTTKQHSLVHPEVQSQLSNQSLLQKGSHLSLRQVLSKNSKESKASSSIIQKRESYSPQAQQKNLFKKFETEQASKGGSKKLITQDGFGVESLSNGLTYEGIFQGGKKQGLGKLINDDNEIIYEGYFYENQFHRTGVLKNQNPQQLSTPFNYKDFNQLGNMWIKYDGDFQQGKQDGYGQLTLSNQEIYTGLFKNGEVNGTGVFLTKDGIKIAGKWLNGIFQEE</sequence>
<reference evidence="3" key="1">
    <citation type="submission" date="2021-01" db="EMBL/GenBank/DDBJ databases">
        <authorList>
            <consortium name="Genoscope - CEA"/>
            <person name="William W."/>
        </authorList>
    </citation>
    <scope>NUCLEOTIDE SEQUENCE</scope>
</reference>
<accession>A0A8S1Y5Z4</accession>
<dbReference type="InterPro" id="IPR003409">
    <property type="entry name" value="MORN"/>
</dbReference>